<evidence type="ECO:0000313" key="6">
    <source>
        <dbReference type="Proteomes" id="UP001652622"/>
    </source>
</evidence>
<keyword evidence="3" id="KW-1015">Disulfide bond</keyword>
<dbReference type="PANTHER" id="PTHR20914:SF9">
    <property type="entry name" value="COILED, ISOFORM A"/>
    <property type="match status" value="1"/>
</dbReference>
<dbReference type="InterPro" id="IPR045860">
    <property type="entry name" value="Snake_toxin-like_sf"/>
</dbReference>
<feature type="chain" id="PRO_5045154898" evidence="4">
    <location>
        <begin position="22"/>
        <end position="230"/>
    </location>
</feature>
<reference evidence="7" key="1">
    <citation type="submission" date="2025-08" db="UniProtKB">
        <authorList>
            <consortium name="RefSeq"/>
        </authorList>
    </citation>
    <scope>IDENTIFICATION</scope>
    <source>
        <tissue evidence="7">Blood</tissue>
    </source>
</reference>
<dbReference type="RefSeq" id="XP_060549990.1">
    <property type="nucleotide sequence ID" value="XM_060694007.1"/>
</dbReference>
<evidence type="ECO:0000259" key="5">
    <source>
        <dbReference type="Pfam" id="PF00021"/>
    </source>
</evidence>
<evidence type="ECO:0000256" key="3">
    <source>
        <dbReference type="ARBA" id="ARBA00023157"/>
    </source>
</evidence>
<feature type="domain" description="UPAR/Ly6" evidence="5">
    <location>
        <begin position="139"/>
        <end position="206"/>
    </location>
</feature>
<organism evidence="6 7">
    <name type="scientific">Pantherophis guttatus</name>
    <name type="common">Corn snake</name>
    <name type="synonym">Elaphe guttata</name>
    <dbReference type="NCBI Taxonomy" id="94885"/>
    <lineage>
        <taxon>Eukaryota</taxon>
        <taxon>Metazoa</taxon>
        <taxon>Chordata</taxon>
        <taxon>Craniata</taxon>
        <taxon>Vertebrata</taxon>
        <taxon>Euteleostomi</taxon>
        <taxon>Lepidosauria</taxon>
        <taxon>Squamata</taxon>
        <taxon>Bifurcata</taxon>
        <taxon>Unidentata</taxon>
        <taxon>Episquamata</taxon>
        <taxon>Toxicofera</taxon>
        <taxon>Serpentes</taxon>
        <taxon>Colubroidea</taxon>
        <taxon>Colubridae</taxon>
        <taxon>Colubrinae</taxon>
        <taxon>Pantherophis</taxon>
    </lineage>
</organism>
<name>A0ABM3ZNP0_PANGU</name>
<dbReference type="CDD" id="cd23572">
    <property type="entry name" value="TFP_LU_ECD_PINLYP_rpt2"/>
    <property type="match status" value="1"/>
</dbReference>
<feature type="domain" description="UPAR/Ly6" evidence="5">
    <location>
        <begin position="21"/>
        <end position="105"/>
    </location>
</feature>
<dbReference type="Proteomes" id="UP001652622">
    <property type="component" value="Unplaced"/>
</dbReference>
<dbReference type="GeneID" id="132712450"/>
<evidence type="ECO:0000256" key="1">
    <source>
        <dbReference type="ARBA" id="ARBA00004613"/>
    </source>
</evidence>
<dbReference type="InterPro" id="IPR016054">
    <property type="entry name" value="LY6_UPA_recep-like"/>
</dbReference>
<keyword evidence="2" id="KW-0964">Secreted</keyword>
<evidence type="ECO:0000256" key="4">
    <source>
        <dbReference type="SAM" id="SignalP"/>
    </source>
</evidence>
<evidence type="ECO:0000313" key="7">
    <source>
        <dbReference type="RefSeq" id="XP_060549990.1"/>
    </source>
</evidence>
<keyword evidence="6" id="KW-1185">Reference proteome</keyword>
<comment type="subcellular location">
    <subcellularLocation>
        <location evidence="1">Secreted</location>
    </subcellularLocation>
</comment>
<protein>
    <submittedName>
        <fullName evidence="7">Phospholipase A2 inhibitor and Ly6/PLAUR domain-containing protein-like</fullName>
    </submittedName>
</protein>
<gene>
    <name evidence="7" type="primary">LOC132712450</name>
</gene>
<feature type="signal peptide" evidence="4">
    <location>
        <begin position="1"/>
        <end position="21"/>
    </location>
</feature>
<evidence type="ECO:0000256" key="2">
    <source>
        <dbReference type="ARBA" id="ARBA00022525"/>
    </source>
</evidence>
<sequence length="230" mass="25303">MRPAGILVFCLFSSILSTVTSLKCLTCVAFGTKCEMYPMRSCYRNEKCCFTLVANTTIASTPGYVMVKGCSECEDCLDGVFVTTTVDDRYQIVSGNCCQTDLCNAEPLHSDQFAELRQRGDSVREEIEVENYDELQPNELQCPGCFALDEDFCEANQTVICVGNTEYCIEITSVTDAFGYYNEKSTYQGCATSNVCSLPLGNSTIAGGLINFDITTLECRNASSFEPVHL</sequence>
<proteinExistence type="predicted"/>
<accession>A0ABM3ZNP0</accession>
<dbReference type="SUPFAM" id="SSF57302">
    <property type="entry name" value="Snake toxin-like"/>
    <property type="match status" value="2"/>
</dbReference>
<dbReference type="InterPro" id="IPR050918">
    <property type="entry name" value="CNF-like_PLA2_Inhibitor"/>
</dbReference>
<dbReference type="Pfam" id="PF00021">
    <property type="entry name" value="UPAR_LY6"/>
    <property type="match status" value="2"/>
</dbReference>
<dbReference type="PANTHER" id="PTHR20914">
    <property type="entry name" value="LY6/PLAUR DOMAIN-CONTAINING PROTEIN 8"/>
    <property type="match status" value="1"/>
</dbReference>
<dbReference type="Gene3D" id="2.10.60.10">
    <property type="entry name" value="CD59"/>
    <property type="match status" value="2"/>
</dbReference>
<keyword evidence="7" id="KW-0593">Phospholipase A2 inhibitor</keyword>
<dbReference type="GO" id="GO:0019834">
    <property type="term" value="F:phospholipase A2 inhibitor activity"/>
    <property type="evidence" value="ECO:0007669"/>
    <property type="project" value="UniProtKB-KW"/>
</dbReference>
<keyword evidence="4" id="KW-0732">Signal</keyword>